<dbReference type="PANTHER" id="PTHR33164:SF106">
    <property type="entry name" value="TRANSCRIPTIONAL REGULATORY PROTEIN"/>
    <property type="match status" value="1"/>
</dbReference>
<dbReference type="Pfam" id="PF12802">
    <property type="entry name" value="MarR_2"/>
    <property type="match status" value="1"/>
</dbReference>
<evidence type="ECO:0000313" key="2">
    <source>
        <dbReference type="EMBL" id="GIG47675.1"/>
    </source>
</evidence>
<dbReference type="InterPro" id="IPR000835">
    <property type="entry name" value="HTH_MarR-typ"/>
</dbReference>
<feature type="domain" description="HTH marR-type" evidence="1">
    <location>
        <begin position="10"/>
        <end position="146"/>
    </location>
</feature>
<dbReference type="PANTHER" id="PTHR33164">
    <property type="entry name" value="TRANSCRIPTIONAL REGULATOR, MARR FAMILY"/>
    <property type="match status" value="1"/>
</dbReference>
<evidence type="ECO:0000313" key="3">
    <source>
        <dbReference type="Proteomes" id="UP000660611"/>
    </source>
</evidence>
<dbReference type="PRINTS" id="PR00598">
    <property type="entry name" value="HTHMARR"/>
</dbReference>
<dbReference type="InterPro" id="IPR036390">
    <property type="entry name" value="WH_DNA-bd_sf"/>
</dbReference>
<sequence>MEDNDVVGDAGELIDLLRTFNLEADRFVEVFTRAHGLHRTDLNAVAYIWRAAEEDKPLTPGELARKLRLSPAATTALLDRLTRAGHVERRHDTADRRRVHLEMQPSARALAQAFFTPLGQHLRAAFDEFDDEALDAATRVLIRVNKATAKAADEARSTA</sequence>
<gene>
    <name evidence="2" type="ORF">Dsi01nite_057160</name>
</gene>
<dbReference type="Gene3D" id="1.10.10.10">
    <property type="entry name" value="Winged helix-like DNA-binding domain superfamily/Winged helix DNA-binding domain"/>
    <property type="match status" value="1"/>
</dbReference>
<comment type="caution">
    <text evidence="2">The sequence shown here is derived from an EMBL/GenBank/DDBJ whole genome shotgun (WGS) entry which is preliminary data.</text>
</comment>
<reference evidence="2" key="1">
    <citation type="submission" date="2021-01" db="EMBL/GenBank/DDBJ databases">
        <title>Whole genome shotgun sequence of Dactylosporangium siamense NBRC 106093.</title>
        <authorList>
            <person name="Komaki H."/>
            <person name="Tamura T."/>
        </authorList>
    </citation>
    <scope>NUCLEOTIDE SEQUENCE</scope>
    <source>
        <strain evidence="2">NBRC 106093</strain>
    </source>
</reference>
<dbReference type="SUPFAM" id="SSF46785">
    <property type="entry name" value="Winged helix' DNA-binding domain"/>
    <property type="match status" value="1"/>
</dbReference>
<protein>
    <submittedName>
        <fullName evidence="2">Transcriptional regulator</fullName>
    </submittedName>
</protein>
<dbReference type="PROSITE" id="PS50995">
    <property type="entry name" value="HTH_MARR_2"/>
    <property type="match status" value="1"/>
</dbReference>
<keyword evidence="3" id="KW-1185">Reference proteome</keyword>
<dbReference type="GO" id="GO:0006950">
    <property type="term" value="P:response to stress"/>
    <property type="evidence" value="ECO:0007669"/>
    <property type="project" value="TreeGrafter"/>
</dbReference>
<dbReference type="GO" id="GO:0003700">
    <property type="term" value="F:DNA-binding transcription factor activity"/>
    <property type="evidence" value="ECO:0007669"/>
    <property type="project" value="InterPro"/>
</dbReference>
<proteinExistence type="predicted"/>
<dbReference type="SMART" id="SM00347">
    <property type="entry name" value="HTH_MARR"/>
    <property type="match status" value="1"/>
</dbReference>
<dbReference type="AlphaFoldDB" id="A0A919PSL0"/>
<organism evidence="2 3">
    <name type="scientific">Dactylosporangium siamense</name>
    <dbReference type="NCBI Taxonomy" id="685454"/>
    <lineage>
        <taxon>Bacteria</taxon>
        <taxon>Bacillati</taxon>
        <taxon>Actinomycetota</taxon>
        <taxon>Actinomycetes</taxon>
        <taxon>Micromonosporales</taxon>
        <taxon>Micromonosporaceae</taxon>
        <taxon>Dactylosporangium</taxon>
    </lineage>
</organism>
<dbReference type="EMBL" id="BONQ01000084">
    <property type="protein sequence ID" value="GIG47675.1"/>
    <property type="molecule type" value="Genomic_DNA"/>
</dbReference>
<dbReference type="InterPro" id="IPR036388">
    <property type="entry name" value="WH-like_DNA-bd_sf"/>
</dbReference>
<evidence type="ECO:0000259" key="1">
    <source>
        <dbReference type="PROSITE" id="PS50995"/>
    </source>
</evidence>
<dbReference type="InterPro" id="IPR039422">
    <property type="entry name" value="MarR/SlyA-like"/>
</dbReference>
<name>A0A919PSL0_9ACTN</name>
<accession>A0A919PSL0</accession>
<dbReference type="Proteomes" id="UP000660611">
    <property type="component" value="Unassembled WGS sequence"/>
</dbReference>